<dbReference type="InterPro" id="IPR038604">
    <property type="entry name" value="HopJ_sf"/>
</dbReference>
<proteinExistence type="predicted"/>
<dbReference type="Gene3D" id="3.20.160.10">
    <property type="entry name" value="vpa0580 domain like"/>
    <property type="match status" value="1"/>
</dbReference>
<dbReference type="InterPro" id="IPR014984">
    <property type="entry name" value="HopJ"/>
</dbReference>
<sequence length="117" mass="13255">MTPEELIARIRQGDRIAFTDTVEAIDSAYHFTPTEFRNGRGDEVVINPAGTNSGSCKIFGFARLHRLSVTETLALFGDYYWEDVLGRPDGDDHRNIRTFMKYGWEGISFPKSPLAPR</sequence>
<evidence type="ECO:0000313" key="1">
    <source>
        <dbReference type="EMBL" id="CAI8888862.1"/>
    </source>
</evidence>
<dbReference type="AlphaFoldDB" id="A0AA35USY6"/>
<dbReference type="Pfam" id="PF08888">
    <property type="entry name" value="HopJ"/>
    <property type="match status" value="1"/>
</dbReference>
<name>A0AA35USY6_METCP</name>
<gene>
    <name evidence="1" type="ORF">MCNOR_3215</name>
</gene>
<accession>A0AA35USY6</accession>
<evidence type="ECO:0000313" key="2">
    <source>
        <dbReference type="Proteomes" id="UP001158598"/>
    </source>
</evidence>
<evidence type="ECO:0008006" key="3">
    <source>
        <dbReference type="Google" id="ProtNLM"/>
    </source>
</evidence>
<dbReference type="Proteomes" id="UP001158598">
    <property type="component" value="Chromosome"/>
</dbReference>
<dbReference type="EMBL" id="OX458332">
    <property type="protein sequence ID" value="CAI8888862.1"/>
    <property type="molecule type" value="Genomic_DNA"/>
</dbReference>
<protein>
    <recommendedName>
        <fullName evidence="3">Type III effector</fullName>
    </recommendedName>
</protein>
<organism evidence="1 2">
    <name type="scientific">Methylococcus capsulatus</name>
    <dbReference type="NCBI Taxonomy" id="414"/>
    <lineage>
        <taxon>Bacteria</taxon>
        <taxon>Pseudomonadati</taxon>
        <taxon>Pseudomonadota</taxon>
        <taxon>Gammaproteobacteria</taxon>
        <taxon>Methylococcales</taxon>
        <taxon>Methylococcaceae</taxon>
        <taxon>Methylococcus</taxon>
    </lineage>
</organism>
<dbReference type="RefSeq" id="WP_282213376.1">
    <property type="nucleotide sequence ID" value="NZ_DAIONT010000003.1"/>
</dbReference>
<reference evidence="1" key="1">
    <citation type="submission" date="2023-03" db="EMBL/GenBank/DDBJ databases">
        <authorList>
            <person name="Pearce D."/>
        </authorList>
    </citation>
    <scope>NUCLEOTIDE SEQUENCE</scope>
    <source>
        <strain evidence="1">Mc</strain>
    </source>
</reference>